<dbReference type="RefSeq" id="WP_409120127.1">
    <property type="nucleotide sequence ID" value="NZ_JBJVNI010000001.1"/>
</dbReference>
<gene>
    <name evidence="1" type="ORF">ACKI18_01395</name>
</gene>
<proteinExistence type="predicted"/>
<keyword evidence="2" id="KW-1185">Reference proteome</keyword>
<dbReference type="EMBL" id="JBJVNI010000001">
    <property type="protein sequence ID" value="MFM9607360.1"/>
    <property type="molecule type" value="Genomic_DNA"/>
</dbReference>
<protein>
    <recommendedName>
        <fullName evidence="3">Fe2OG dioxygenase domain-containing protein</fullName>
    </recommendedName>
</protein>
<organism evidence="1 2">
    <name type="scientific">Streptomyces niveiscabiei</name>
    <dbReference type="NCBI Taxonomy" id="164115"/>
    <lineage>
        <taxon>Bacteria</taxon>
        <taxon>Bacillati</taxon>
        <taxon>Actinomycetota</taxon>
        <taxon>Actinomycetes</taxon>
        <taxon>Kitasatosporales</taxon>
        <taxon>Streptomycetaceae</taxon>
        <taxon>Streptomyces</taxon>
    </lineage>
</organism>
<name>A0ABW9HH31_9ACTN</name>
<comment type="caution">
    <text evidence="1">The sequence shown here is derived from an EMBL/GenBank/DDBJ whole genome shotgun (WGS) entry which is preliminary data.</text>
</comment>
<reference evidence="1 2" key="1">
    <citation type="submission" date="2024-12" db="EMBL/GenBank/DDBJ databases">
        <title>Forecasting of Potato common scab and diversities of Pathogenic streptomyces spp. in china.</title>
        <authorList>
            <person name="Handique U."/>
            <person name="Wu J."/>
        </authorList>
    </citation>
    <scope>NUCLEOTIDE SEQUENCE [LARGE SCALE GENOMIC DNA]</scope>
    <source>
        <strain evidence="1 2">ZRIMU1530</strain>
    </source>
</reference>
<accession>A0ABW9HH31</accession>
<sequence length="213" mass="22793">MAALIRHPAQMVDAGGMRTLAEELAQTDSCRLDGLWPDALRRHLAAEARARAPLARLSRRVGHTVPGWPADSRQYWLDSGPLLTAMLHTPQLLALAGQLAGSGMTPFQAAYLYYPPGAYCGLHTDRAEFGVQMMVSLHGDVAPLLLHPELASATTGDLAELAGPALGDRGVRLAYTRTGVTIFRGTRIPHERPPQAGPATGIVLALTYRSATD</sequence>
<evidence type="ECO:0000313" key="2">
    <source>
        <dbReference type="Proteomes" id="UP001631957"/>
    </source>
</evidence>
<evidence type="ECO:0000313" key="1">
    <source>
        <dbReference type="EMBL" id="MFM9607360.1"/>
    </source>
</evidence>
<dbReference type="Proteomes" id="UP001631957">
    <property type="component" value="Unassembled WGS sequence"/>
</dbReference>
<evidence type="ECO:0008006" key="3">
    <source>
        <dbReference type="Google" id="ProtNLM"/>
    </source>
</evidence>